<accession>A0A6J6X1U9</accession>
<proteinExistence type="predicted"/>
<organism evidence="2">
    <name type="scientific">freshwater metagenome</name>
    <dbReference type="NCBI Taxonomy" id="449393"/>
    <lineage>
        <taxon>unclassified sequences</taxon>
        <taxon>metagenomes</taxon>
        <taxon>ecological metagenomes</taxon>
    </lineage>
</organism>
<dbReference type="Gene3D" id="3.40.50.720">
    <property type="entry name" value="NAD(P)-binding Rossmann-like Domain"/>
    <property type="match status" value="1"/>
</dbReference>
<dbReference type="CDD" id="cd05254">
    <property type="entry name" value="dTDP_HR_like_SDR_e"/>
    <property type="match status" value="1"/>
</dbReference>
<protein>
    <submittedName>
        <fullName evidence="2">Unannotated protein</fullName>
    </submittedName>
</protein>
<dbReference type="Gene3D" id="3.90.25.10">
    <property type="entry name" value="UDP-galactose 4-epimerase, domain 1"/>
    <property type="match status" value="1"/>
</dbReference>
<evidence type="ECO:0000313" key="2">
    <source>
        <dbReference type="EMBL" id="CAB4791270.1"/>
    </source>
</evidence>
<dbReference type="InterPro" id="IPR036291">
    <property type="entry name" value="NAD(P)-bd_dom_sf"/>
</dbReference>
<feature type="domain" description="RmlD-like substrate binding" evidence="1">
    <location>
        <begin position="18"/>
        <end position="295"/>
    </location>
</feature>
<reference evidence="2" key="1">
    <citation type="submission" date="2020-05" db="EMBL/GenBank/DDBJ databases">
        <authorList>
            <person name="Chiriac C."/>
            <person name="Salcher M."/>
            <person name="Ghai R."/>
            <person name="Kavagutti S V."/>
        </authorList>
    </citation>
    <scope>NUCLEOTIDE SEQUENCE</scope>
</reference>
<evidence type="ECO:0000259" key="1">
    <source>
        <dbReference type="Pfam" id="PF04321"/>
    </source>
</evidence>
<dbReference type="InterPro" id="IPR005913">
    <property type="entry name" value="dTDP_dehydrorham_reduct"/>
</dbReference>
<dbReference type="PANTHER" id="PTHR10491:SF4">
    <property type="entry name" value="METHIONINE ADENOSYLTRANSFERASE 2 SUBUNIT BETA"/>
    <property type="match status" value="1"/>
</dbReference>
<name>A0A6J6X1U9_9ZZZZ</name>
<dbReference type="InterPro" id="IPR029903">
    <property type="entry name" value="RmlD-like-bd"/>
</dbReference>
<dbReference type="EMBL" id="CAFAAG010000038">
    <property type="protein sequence ID" value="CAB4791270.1"/>
    <property type="molecule type" value="Genomic_DNA"/>
</dbReference>
<sequence length="301" mass="32211">MVSRQPLVVGASQGKQVMKILITGANGQLGHELVRAAIAAGHKVTATSHETLDITDKSAVDAAIQAAQPDVVIHAAAWTAVDACESDPNKAVLVNGTATKYIADAAHAVGAHVVYISTDYVFDGSKTSAYDEGDVTNPQSVYGSSKLAGERALGATDAIVRISWVCGFYGGNTVKTILRLAEQPQLKFVDDQIGNPTFADDAAEMIVRIATEKRSGTWHVTNQGEVSWYEFAREVLIAGGFDADKVIPIKTHELQPPRPATRPFNSVLNNGSLKRAGIELLPDFRVPLARLVSQIQRNERG</sequence>
<dbReference type="SUPFAM" id="SSF51735">
    <property type="entry name" value="NAD(P)-binding Rossmann-fold domains"/>
    <property type="match status" value="1"/>
</dbReference>
<gene>
    <name evidence="2" type="ORF">UFOPK2975_00647</name>
</gene>
<dbReference type="NCBIfam" id="TIGR01214">
    <property type="entry name" value="rmlD"/>
    <property type="match status" value="1"/>
</dbReference>
<dbReference type="Pfam" id="PF04321">
    <property type="entry name" value="RmlD_sub_bind"/>
    <property type="match status" value="1"/>
</dbReference>
<dbReference type="AlphaFoldDB" id="A0A6J6X1U9"/>
<dbReference type="PANTHER" id="PTHR10491">
    <property type="entry name" value="DTDP-4-DEHYDRORHAMNOSE REDUCTASE"/>
    <property type="match status" value="1"/>
</dbReference>